<dbReference type="AlphaFoldDB" id="A0ABD3NCF2"/>
<organism evidence="1 2">
    <name type="scientific">Cyclotella atomus</name>
    <dbReference type="NCBI Taxonomy" id="382360"/>
    <lineage>
        <taxon>Eukaryota</taxon>
        <taxon>Sar</taxon>
        <taxon>Stramenopiles</taxon>
        <taxon>Ochrophyta</taxon>
        <taxon>Bacillariophyta</taxon>
        <taxon>Coscinodiscophyceae</taxon>
        <taxon>Thalassiosirophycidae</taxon>
        <taxon>Stephanodiscales</taxon>
        <taxon>Stephanodiscaceae</taxon>
        <taxon>Cyclotella</taxon>
    </lineage>
</organism>
<reference evidence="1 2" key="1">
    <citation type="submission" date="2024-10" db="EMBL/GenBank/DDBJ databases">
        <title>Updated reference genomes for cyclostephanoid diatoms.</title>
        <authorList>
            <person name="Roberts W.R."/>
            <person name="Alverson A.J."/>
        </authorList>
    </citation>
    <scope>NUCLEOTIDE SEQUENCE [LARGE SCALE GENOMIC DNA]</scope>
    <source>
        <strain evidence="1 2">AJA010-31</strain>
    </source>
</reference>
<keyword evidence="2" id="KW-1185">Reference proteome</keyword>
<sequence length="73" mass="8095">MRLSIPPVYTTCPSLAYATAVIWYSSSNLPTSPRTRTSQSLDVRSSLALTARAGDLQIKHISWSQKLTDYSPH</sequence>
<dbReference type="EMBL" id="JALLPJ020001239">
    <property type="protein sequence ID" value="KAL3773294.1"/>
    <property type="molecule type" value="Genomic_DNA"/>
</dbReference>
<comment type="caution">
    <text evidence="1">The sequence shown here is derived from an EMBL/GenBank/DDBJ whole genome shotgun (WGS) entry which is preliminary data.</text>
</comment>
<dbReference type="Proteomes" id="UP001530400">
    <property type="component" value="Unassembled WGS sequence"/>
</dbReference>
<accession>A0ABD3NCF2</accession>
<name>A0ABD3NCF2_9STRA</name>
<gene>
    <name evidence="1" type="ORF">ACHAWO_003776</name>
</gene>
<evidence type="ECO:0000313" key="2">
    <source>
        <dbReference type="Proteomes" id="UP001530400"/>
    </source>
</evidence>
<evidence type="ECO:0000313" key="1">
    <source>
        <dbReference type="EMBL" id="KAL3773294.1"/>
    </source>
</evidence>
<proteinExistence type="predicted"/>
<protein>
    <submittedName>
        <fullName evidence="1">Uncharacterized protein</fullName>
    </submittedName>
</protein>